<feature type="region of interest" description="Disordered" evidence="6">
    <location>
        <begin position="160"/>
        <end position="194"/>
    </location>
</feature>
<feature type="transmembrane region" description="Helical" evidence="7">
    <location>
        <begin position="134"/>
        <end position="151"/>
    </location>
</feature>
<organism evidence="9 10">
    <name type="scientific">Streptomyces corynorhini</name>
    <dbReference type="NCBI Taxonomy" id="2282652"/>
    <lineage>
        <taxon>Bacteria</taxon>
        <taxon>Bacillati</taxon>
        <taxon>Actinomycetota</taxon>
        <taxon>Actinomycetes</taxon>
        <taxon>Kitasatosporales</taxon>
        <taxon>Streptomycetaceae</taxon>
        <taxon>Streptomyces</taxon>
    </lineage>
</organism>
<feature type="transmembrane region" description="Helical" evidence="7">
    <location>
        <begin position="61"/>
        <end position="88"/>
    </location>
</feature>
<evidence type="ECO:0000256" key="4">
    <source>
        <dbReference type="ARBA" id="ARBA00022989"/>
    </source>
</evidence>
<name>A0A370B7F7_9ACTN</name>
<evidence type="ECO:0000256" key="1">
    <source>
        <dbReference type="ARBA" id="ARBA00004162"/>
    </source>
</evidence>
<dbReference type="AlphaFoldDB" id="A0A370B7F7"/>
<protein>
    <submittedName>
        <fullName evidence="9">PspC domain-containing protein</fullName>
    </submittedName>
</protein>
<comment type="subcellular location">
    <subcellularLocation>
        <location evidence="1">Cell membrane</location>
        <topology evidence="1">Single-pass membrane protein</topology>
    </subcellularLocation>
</comment>
<evidence type="ECO:0000256" key="3">
    <source>
        <dbReference type="ARBA" id="ARBA00022692"/>
    </source>
</evidence>
<reference evidence="9 10" key="1">
    <citation type="submission" date="2018-07" db="EMBL/GenBank/DDBJ databases">
        <title>Streptomyces species from bats.</title>
        <authorList>
            <person name="Dunlap C."/>
        </authorList>
    </citation>
    <scope>NUCLEOTIDE SEQUENCE [LARGE SCALE GENOMIC DNA]</scope>
    <source>
        <strain evidence="9 10">AC230</strain>
    </source>
</reference>
<feature type="region of interest" description="Disordered" evidence="6">
    <location>
        <begin position="407"/>
        <end position="438"/>
    </location>
</feature>
<keyword evidence="2" id="KW-1003">Cell membrane</keyword>
<feature type="compositionally biased region" description="Basic and acidic residues" evidence="6">
    <location>
        <begin position="407"/>
        <end position="427"/>
    </location>
</feature>
<feature type="transmembrane region" description="Helical" evidence="7">
    <location>
        <begin position="282"/>
        <end position="301"/>
    </location>
</feature>
<feature type="transmembrane region" description="Helical" evidence="7">
    <location>
        <begin position="251"/>
        <end position="270"/>
    </location>
</feature>
<evidence type="ECO:0000313" key="9">
    <source>
        <dbReference type="EMBL" id="RDG37738.1"/>
    </source>
</evidence>
<keyword evidence="4 7" id="KW-1133">Transmembrane helix</keyword>
<feature type="compositionally biased region" description="Low complexity" evidence="6">
    <location>
        <begin position="162"/>
        <end position="178"/>
    </location>
</feature>
<gene>
    <name evidence="9" type="ORF">DVH02_12930</name>
</gene>
<dbReference type="Pfam" id="PF04024">
    <property type="entry name" value="PspC"/>
    <property type="match status" value="1"/>
</dbReference>
<feature type="transmembrane region" description="Helical" evidence="7">
    <location>
        <begin position="308"/>
        <end position="325"/>
    </location>
</feature>
<dbReference type="PANTHER" id="PTHR33885:SF3">
    <property type="entry name" value="PHAGE SHOCK PROTEIN C"/>
    <property type="match status" value="1"/>
</dbReference>
<comment type="caution">
    <text evidence="9">The sequence shown here is derived from an EMBL/GenBank/DDBJ whole genome shotgun (WGS) entry which is preliminary data.</text>
</comment>
<evidence type="ECO:0000256" key="2">
    <source>
        <dbReference type="ARBA" id="ARBA00022475"/>
    </source>
</evidence>
<evidence type="ECO:0000313" key="10">
    <source>
        <dbReference type="Proteomes" id="UP000253741"/>
    </source>
</evidence>
<dbReference type="InterPro" id="IPR007168">
    <property type="entry name" value="Phageshock_PspC_N"/>
</dbReference>
<evidence type="ECO:0000259" key="8">
    <source>
        <dbReference type="Pfam" id="PF04024"/>
    </source>
</evidence>
<sequence>MTQPLPPPPPAPPSAPGSAPDSAAPSATPPPALSQLRRGRRQKVLAGVCGGLGKHYDIDPVVFRIVIGVLTVTAGVGLIFYGFAWLLIPLDGEEENEGRRLLSGRVDGASLIAVLLALIGCGLFLSMLGNEETLSFAGLLSIAMVGAAVWSQRRRAAPADGAPVDSSAAHAAAEAPPETMAPPSPGSPSWWRDPLIKDGRGVPGGFGLPGADYLWGPGGSGVRTQAQPWRWHGAARWHPPRPPRPRGPRGTAGLVFLFAVLAAGLGTGLTWESQPLGTSVQIGLAAALAVFGIGLAVGSFLGRTGLGTVMLVVLTAGLLTGASVIPKDISTQWSDQRWTAASADAVRPHYELSSGRGTLDLRRVRVPEGQSVSTSARVAAGQLRVVVPEGVTVRVNAKAEFGNVRFPGERPDEANVSRDQTRERTLSADRTPGKARPGTLRLDLEVGFGQVEVVRVAS</sequence>
<feature type="compositionally biased region" description="Low complexity" evidence="6">
    <location>
        <begin position="16"/>
        <end position="26"/>
    </location>
</feature>
<evidence type="ECO:0000256" key="5">
    <source>
        <dbReference type="ARBA" id="ARBA00023136"/>
    </source>
</evidence>
<keyword evidence="3 7" id="KW-0812">Transmembrane</keyword>
<evidence type="ECO:0000256" key="7">
    <source>
        <dbReference type="SAM" id="Phobius"/>
    </source>
</evidence>
<feature type="domain" description="Phage shock protein PspC N-terminal" evidence="8">
    <location>
        <begin position="35"/>
        <end position="90"/>
    </location>
</feature>
<keyword evidence="5 7" id="KW-0472">Membrane</keyword>
<keyword evidence="10" id="KW-1185">Reference proteome</keyword>
<proteinExistence type="predicted"/>
<feature type="region of interest" description="Disordered" evidence="6">
    <location>
        <begin position="1"/>
        <end position="35"/>
    </location>
</feature>
<feature type="compositionally biased region" description="Pro residues" evidence="6">
    <location>
        <begin position="1"/>
        <end position="15"/>
    </location>
</feature>
<feature type="transmembrane region" description="Helical" evidence="7">
    <location>
        <begin position="109"/>
        <end position="128"/>
    </location>
</feature>
<dbReference type="InterPro" id="IPR052027">
    <property type="entry name" value="PspC"/>
</dbReference>
<dbReference type="RefSeq" id="WP_114623938.1">
    <property type="nucleotide sequence ID" value="NZ_QQNA01000090.1"/>
</dbReference>
<dbReference type="Proteomes" id="UP000253741">
    <property type="component" value="Unassembled WGS sequence"/>
</dbReference>
<dbReference type="EMBL" id="QQNA01000090">
    <property type="protein sequence ID" value="RDG37738.1"/>
    <property type="molecule type" value="Genomic_DNA"/>
</dbReference>
<dbReference type="GO" id="GO:0005886">
    <property type="term" value="C:plasma membrane"/>
    <property type="evidence" value="ECO:0007669"/>
    <property type="project" value="UniProtKB-SubCell"/>
</dbReference>
<dbReference type="OrthoDB" id="3535301at2"/>
<evidence type="ECO:0000256" key="6">
    <source>
        <dbReference type="SAM" id="MobiDB-lite"/>
    </source>
</evidence>
<dbReference type="PANTHER" id="PTHR33885">
    <property type="entry name" value="PHAGE SHOCK PROTEIN C"/>
    <property type="match status" value="1"/>
</dbReference>
<accession>A0A370B7F7</accession>